<dbReference type="Proteomes" id="UP000618460">
    <property type="component" value="Unassembled WGS sequence"/>
</dbReference>
<name>A0A917TWF7_9BACI</name>
<protein>
    <submittedName>
        <fullName evidence="2">Uncharacterized protein</fullName>
    </submittedName>
</protein>
<keyword evidence="1" id="KW-0472">Membrane</keyword>
<sequence>MKGIRYVLPTVLIIVIFILSIMLYQKTQELKNIKIRSYLEFTNAADEVSVLIGEDASKERIHESLLDLEASYYHNIARFHRMNLRNADFFDDVENFVEEQDDIDWDLFNEYIASMDGEIGEFIRKSGSVSDTEMDQFIATWREEFNEKFIDGELQN</sequence>
<reference evidence="2" key="2">
    <citation type="submission" date="2020-09" db="EMBL/GenBank/DDBJ databases">
        <authorList>
            <person name="Sun Q."/>
            <person name="Zhou Y."/>
        </authorList>
    </citation>
    <scope>NUCLEOTIDE SEQUENCE</scope>
    <source>
        <strain evidence="2">CGMCC 1.6333</strain>
    </source>
</reference>
<reference evidence="2" key="1">
    <citation type="journal article" date="2014" name="Int. J. Syst. Evol. Microbiol.">
        <title>Complete genome sequence of Corynebacterium casei LMG S-19264T (=DSM 44701T), isolated from a smear-ripened cheese.</title>
        <authorList>
            <consortium name="US DOE Joint Genome Institute (JGI-PGF)"/>
            <person name="Walter F."/>
            <person name="Albersmeier A."/>
            <person name="Kalinowski J."/>
            <person name="Ruckert C."/>
        </authorList>
    </citation>
    <scope>NUCLEOTIDE SEQUENCE</scope>
    <source>
        <strain evidence="2">CGMCC 1.6333</strain>
    </source>
</reference>
<organism evidence="2 3">
    <name type="scientific">Paraliobacillus quinghaiensis</name>
    <dbReference type="NCBI Taxonomy" id="470815"/>
    <lineage>
        <taxon>Bacteria</taxon>
        <taxon>Bacillati</taxon>
        <taxon>Bacillota</taxon>
        <taxon>Bacilli</taxon>
        <taxon>Bacillales</taxon>
        <taxon>Bacillaceae</taxon>
        <taxon>Paraliobacillus</taxon>
    </lineage>
</organism>
<dbReference type="AlphaFoldDB" id="A0A917TWF7"/>
<accession>A0A917TWF7</accession>
<evidence type="ECO:0000313" key="3">
    <source>
        <dbReference type="Proteomes" id="UP000618460"/>
    </source>
</evidence>
<dbReference type="EMBL" id="BMLG01000026">
    <property type="protein sequence ID" value="GGM41365.1"/>
    <property type="molecule type" value="Genomic_DNA"/>
</dbReference>
<feature type="transmembrane region" description="Helical" evidence="1">
    <location>
        <begin position="6"/>
        <end position="24"/>
    </location>
</feature>
<evidence type="ECO:0000313" key="2">
    <source>
        <dbReference type="EMBL" id="GGM41365.1"/>
    </source>
</evidence>
<comment type="caution">
    <text evidence="2">The sequence shown here is derived from an EMBL/GenBank/DDBJ whole genome shotgun (WGS) entry which is preliminary data.</text>
</comment>
<keyword evidence="1" id="KW-1133">Transmembrane helix</keyword>
<keyword evidence="1" id="KW-0812">Transmembrane</keyword>
<dbReference type="RefSeq" id="WP_117156950.1">
    <property type="nucleotide sequence ID" value="NZ_BMLG01000026.1"/>
</dbReference>
<keyword evidence="3" id="KW-1185">Reference proteome</keyword>
<evidence type="ECO:0000256" key="1">
    <source>
        <dbReference type="SAM" id="Phobius"/>
    </source>
</evidence>
<gene>
    <name evidence="2" type="ORF">GCM10011351_29430</name>
</gene>
<proteinExistence type="predicted"/>